<comment type="cofactor">
    <cofactor evidence="11">
        <name>Mg(2+)</name>
        <dbReference type="ChEBI" id="CHEBI:18420"/>
    </cofactor>
    <text evidence="11">Binds 1 Mg(2+) ion per subunit.</text>
</comment>
<dbReference type="HAMAP" id="MF_00109">
    <property type="entry name" value="Shikimate_kinase"/>
    <property type="match status" value="1"/>
</dbReference>
<feature type="binding site" evidence="11">
    <location>
        <position position="94"/>
    </location>
    <ligand>
        <name>substrate</name>
    </ligand>
</feature>
<dbReference type="SUPFAM" id="SSF52540">
    <property type="entry name" value="P-loop containing nucleoside triphosphate hydrolases"/>
    <property type="match status" value="1"/>
</dbReference>
<evidence type="ECO:0000256" key="3">
    <source>
        <dbReference type="ARBA" id="ARBA00012154"/>
    </source>
</evidence>
<keyword evidence="7 11" id="KW-0418">Kinase</keyword>
<feature type="binding site" evidence="11">
    <location>
        <position position="140"/>
    </location>
    <ligand>
        <name>substrate</name>
    </ligand>
</feature>
<organism evidence="13 14">
    <name type="scientific">Candidatus Electrothrix marina</name>
    <dbReference type="NCBI Taxonomy" id="1859130"/>
    <lineage>
        <taxon>Bacteria</taxon>
        <taxon>Pseudomonadati</taxon>
        <taxon>Thermodesulfobacteriota</taxon>
        <taxon>Desulfobulbia</taxon>
        <taxon>Desulfobulbales</taxon>
        <taxon>Desulfobulbaceae</taxon>
        <taxon>Candidatus Electrothrix</taxon>
    </lineage>
</organism>
<keyword evidence="6 11" id="KW-0547">Nucleotide-binding</keyword>
<feature type="binding site" evidence="11">
    <location>
        <position position="182"/>
    </location>
    <ligand>
        <name>ATP</name>
        <dbReference type="ChEBI" id="CHEBI:30616"/>
    </ligand>
</feature>
<proteinExistence type="inferred from homology"/>
<comment type="function">
    <text evidence="11">Catalyzes the specific phosphorylation of the 3-hydroxyl group of shikimic acid using ATP as a cosubstrate.</text>
</comment>
<dbReference type="InterPro" id="IPR027417">
    <property type="entry name" value="P-loop_NTPase"/>
</dbReference>
<comment type="similarity">
    <text evidence="2 11">Belongs to the shikimate kinase family.</text>
</comment>
<evidence type="ECO:0000256" key="12">
    <source>
        <dbReference type="SAM" id="MobiDB-lite"/>
    </source>
</evidence>
<dbReference type="UniPathway" id="UPA00053">
    <property type="reaction ID" value="UER00088"/>
</dbReference>
<evidence type="ECO:0000256" key="5">
    <source>
        <dbReference type="ARBA" id="ARBA00022679"/>
    </source>
</evidence>
<evidence type="ECO:0000256" key="11">
    <source>
        <dbReference type="HAMAP-Rule" id="MF_00109"/>
    </source>
</evidence>
<feature type="region of interest" description="Disordered" evidence="12">
    <location>
        <begin position="177"/>
        <end position="198"/>
    </location>
</feature>
<comment type="caution">
    <text evidence="11">Lacks conserved residue(s) required for the propagation of feature annotation.</text>
</comment>
<feature type="binding site" evidence="11">
    <location>
        <position position="76"/>
    </location>
    <ligand>
        <name>Mg(2+)</name>
        <dbReference type="ChEBI" id="CHEBI:18420"/>
    </ligand>
</feature>
<dbReference type="GO" id="GO:0005524">
    <property type="term" value="F:ATP binding"/>
    <property type="evidence" value="ECO:0007669"/>
    <property type="project" value="UniProtKB-UniRule"/>
</dbReference>
<dbReference type="PANTHER" id="PTHR21087">
    <property type="entry name" value="SHIKIMATE KINASE"/>
    <property type="match status" value="1"/>
</dbReference>
<dbReference type="InterPro" id="IPR031322">
    <property type="entry name" value="Shikimate/glucono_kinase"/>
</dbReference>
<dbReference type="Gene3D" id="3.40.50.300">
    <property type="entry name" value="P-loop containing nucleotide triphosphate hydrolases"/>
    <property type="match status" value="1"/>
</dbReference>
<keyword evidence="11" id="KW-0460">Magnesium</keyword>
<dbReference type="PRINTS" id="PR01100">
    <property type="entry name" value="SHIKIMTKNASE"/>
</dbReference>
<dbReference type="PANTHER" id="PTHR21087:SF16">
    <property type="entry name" value="SHIKIMATE KINASE 1, CHLOROPLASTIC"/>
    <property type="match status" value="1"/>
</dbReference>
<keyword evidence="9 11" id="KW-0057">Aromatic amino acid biosynthesis</keyword>
<evidence type="ECO:0000256" key="4">
    <source>
        <dbReference type="ARBA" id="ARBA00022605"/>
    </source>
</evidence>
<sequence>MPYVIQYLRQEEKGKIPDQLFPSARAGSIQQHKEFVNNVQGMAADRETQTMKNGADKQQGLPDRIVLTGFRATGKTAVGKALARLIGFRFLDTDQELCQRMGCSVTEAVRQHGWPYFREQEQTLLAELPCWQETIIATGGGAILHQNEWQELHQGSFVVWLRTDLATTLSRLARDQKTAAQRPALTGGRDRQEDVQDPAKEISAVLAEREPLYRAGSDLALDTEGKTPKALAGVIHEQLIFHQPCSL</sequence>
<protein>
    <recommendedName>
        <fullName evidence="3 11">Shikimate kinase</fullName>
        <shortName evidence="11">SK</shortName>
        <ecNumber evidence="3 11">2.7.1.71</ecNumber>
    </recommendedName>
</protein>
<evidence type="ECO:0000256" key="6">
    <source>
        <dbReference type="ARBA" id="ARBA00022741"/>
    </source>
</evidence>
<feature type="binding site" evidence="11">
    <location>
        <position position="118"/>
    </location>
    <ligand>
        <name>substrate</name>
    </ligand>
</feature>
<feature type="binding site" evidence="11">
    <location>
        <begin position="72"/>
        <end position="77"/>
    </location>
    <ligand>
        <name>ATP</name>
        <dbReference type="ChEBI" id="CHEBI:30616"/>
    </ligand>
</feature>
<evidence type="ECO:0000256" key="9">
    <source>
        <dbReference type="ARBA" id="ARBA00023141"/>
    </source>
</evidence>
<dbReference type="Proteomes" id="UP000288892">
    <property type="component" value="Unassembled WGS sequence"/>
</dbReference>
<dbReference type="GO" id="GO:0005829">
    <property type="term" value="C:cytosol"/>
    <property type="evidence" value="ECO:0007669"/>
    <property type="project" value="TreeGrafter"/>
</dbReference>
<keyword evidence="11" id="KW-0963">Cytoplasm</keyword>
<dbReference type="EC" id="2.7.1.71" evidence="3 11"/>
<dbReference type="GO" id="GO:0000287">
    <property type="term" value="F:magnesium ion binding"/>
    <property type="evidence" value="ECO:0007669"/>
    <property type="project" value="UniProtKB-UniRule"/>
</dbReference>
<dbReference type="Pfam" id="PF01202">
    <property type="entry name" value="SKI"/>
    <property type="match status" value="1"/>
</dbReference>
<evidence type="ECO:0000256" key="8">
    <source>
        <dbReference type="ARBA" id="ARBA00022840"/>
    </source>
</evidence>
<keyword evidence="14" id="KW-1185">Reference proteome</keyword>
<comment type="subcellular location">
    <subcellularLocation>
        <location evidence="11">Cytoplasm</location>
    </subcellularLocation>
</comment>
<dbReference type="CDD" id="cd00464">
    <property type="entry name" value="SK"/>
    <property type="match status" value="1"/>
</dbReference>
<dbReference type="GO" id="GO:0009423">
    <property type="term" value="P:chorismate biosynthetic process"/>
    <property type="evidence" value="ECO:0007669"/>
    <property type="project" value="UniProtKB-UniRule"/>
</dbReference>
<reference evidence="13 14" key="1">
    <citation type="submission" date="2017-01" db="EMBL/GenBank/DDBJ databases">
        <title>The cable genome- insights into the physiology and evolution of filamentous bacteria capable of sulfide oxidation via long distance electron transfer.</title>
        <authorList>
            <person name="Schreiber L."/>
            <person name="Bjerg J.T."/>
            <person name="Boggild A."/>
            <person name="Van De Vossenberg J."/>
            <person name="Meysman F."/>
            <person name="Nielsen L.P."/>
            <person name="Schramm A."/>
            <person name="Kjeldsen K.U."/>
        </authorList>
    </citation>
    <scope>NUCLEOTIDE SEQUENCE [LARGE SCALE GENOMIC DNA]</scope>
    <source>
        <strain evidence="13">A5</strain>
    </source>
</reference>
<dbReference type="PROSITE" id="PS01128">
    <property type="entry name" value="SHIKIMATE_KINASE"/>
    <property type="match status" value="1"/>
</dbReference>
<dbReference type="AlphaFoldDB" id="A0A444JCE3"/>
<evidence type="ECO:0000313" key="14">
    <source>
        <dbReference type="Proteomes" id="UP000288892"/>
    </source>
</evidence>
<keyword evidence="8 11" id="KW-0067">ATP-binding</keyword>
<comment type="pathway">
    <text evidence="1 11">Metabolic intermediate biosynthesis; chorismate biosynthesis; chorismate from D-erythrose 4-phosphate and phosphoenolpyruvate: step 5/7.</text>
</comment>
<evidence type="ECO:0000256" key="7">
    <source>
        <dbReference type="ARBA" id="ARBA00022777"/>
    </source>
</evidence>
<dbReference type="GO" id="GO:0004765">
    <property type="term" value="F:shikimate kinase activity"/>
    <property type="evidence" value="ECO:0007669"/>
    <property type="project" value="UniProtKB-UniRule"/>
</dbReference>
<evidence type="ECO:0000256" key="1">
    <source>
        <dbReference type="ARBA" id="ARBA00004842"/>
    </source>
</evidence>
<comment type="caution">
    <text evidence="13">The sequence shown here is derived from an EMBL/GenBank/DDBJ whole genome shotgun (WGS) entry which is preliminary data.</text>
</comment>
<accession>A0A444JCE3</accession>
<name>A0A444JCE3_9BACT</name>
<keyword evidence="4 11" id="KW-0028">Amino-acid biosynthesis</keyword>
<dbReference type="EMBL" id="MTKS01000268">
    <property type="protein sequence ID" value="RWX50756.1"/>
    <property type="molecule type" value="Genomic_DNA"/>
</dbReference>
<dbReference type="InterPro" id="IPR000623">
    <property type="entry name" value="Shikimate_kinase/TSH1"/>
</dbReference>
<dbReference type="InterPro" id="IPR023000">
    <property type="entry name" value="Shikimate_kinase_CS"/>
</dbReference>
<comment type="subunit">
    <text evidence="11">Monomer.</text>
</comment>
<evidence type="ECO:0000256" key="10">
    <source>
        <dbReference type="ARBA" id="ARBA00048567"/>
    </source>
</evidence>
<dbReference type="GO" id="GO:0009073">
    <property type="term" value="P:aromatic amino acid family biosynthetic process"/>
    <property type="evidence" value="ECO:0007669"/>
    <property type="project" value="UniProtKB-KW"/>
</dbReference>
<feature type="compositionally biased region" description="Basic and acidic residues" evidence="12">
    <location>
        <begin position="188"/>
        <end position="198"/>
    </location>
</feature>
<keyword evidence="5 11" id="KW-0808">Transferase</keyword>
<dbReference type="GO" id="GO:0008652">
    <property type="term" value="P:amino acid biosynthetic process"/>
    <property type="evidence" value="ECO:0007669"/>
    <property type="project" value="UniProtKB-KW"/>
</dbReference>
<comment type="catalytic activity">
    <reaction evidence="10 11">
        <text>shikimate + ATP = 3-phosphoshikimate + ADP + H(+)</text>
        <dbReference type="Rhea" id="RHEA:13121"/>
        <dbReference type="ChEBI" id="CHEBI:15378"/>
        <dbReference type="ChEBI" id="CHEBI:30616"/>
        <dbReference type="ChEBI" id="CHEBI:36208"/>
        <dbReference type="ChEBI" id="CHEBI:145989"/>
        <dbReference type="ChEBI" id="CHEBI:456216"/>
        <dbReference type="EC" id="2.7.1.71"/>
    </reaction>
</comment>
<gene>
    <name evidence="11" type="primary">aroK</name>
    <name evidence="13" type="ORF">VU01_12682</name>
</gene>
<evidence type="ECO:0000256" key="2">
    <source>
        <dbReference type="ARBA" id="ARBA00006997"/>
    </source>
</evidence>
<keyword evidence="11" id="KW-0479">Metal-binding</keyword>
<evidence type="ECO:0000313" key="13">
    <source>
        <dbReference type="EMBL" id="RWX50756.1"/>
    </source>
</evidence>
<feature type="binding site" evidence="11">
    <location>
        <position position="209"/>
    </location>
    <ligand>
        <name>substrate</name>
    </ligand>
</feature>